<dbReference type="InterPro" id="IPR050336">
    <property type="entry name" value="Chromosome_partition/occlusion"/>
</dbReference>
<dbReference type="PANTHER" id="PTHR33375:SF1">
    <property type="entry name" value="CHROMOSOME-PARTITIONING PROTEIN PARB-RELATED"/>
    <property type="match status" value="1"/>
</dbReference>
<protein>
    <submittedName>
        <fullName evidence="3">ParB N-terminal domain-containing protein</fullName>
    </submittedName>
</protein>
<dbReference type="EMBL" id="JACBXS010000047">
    <property type="protein sequence ID" value="NYS26466.1"/>
    <property type="molecule type" value="Genomic_DNA"/>
</dbReference>
<dbReference type="InterPro" id="IPR003115">
    <property type="entry name" value="ParB_N"/>
</dbReference>
<dbReference type="InterPro" id="IPR036086">
    <property type="entry name" value="ParB/Sulfiredoxin_sf"/>
</dbReference>
<dbReference type="Proteomes" id="UP000529417">
    <property type="component" value="Unassembled WGS sequence"/>
</dbReference>
<dbReference type="SMART" id="SM00470">
    <property type="entry name" value="ParB"/>
    <property type="match status" value="1"/>
</dbReference>
<dbReference type="GO" id="GO:0005694">
    <property type="term" value="C:chromosome"/>
    <property type="evidence" value="ECO:0007669"/>
    <property type="project" value="TreeGrafter"/>
</dbReference>
<accession>A0A7Z0L0W3</accession>
<feature type="region of interest" description="Disordered" evidence="1">
    <location>
        <begin position="319"/>
        <end position="365"/>
    </location>
</feature>
<evidence type="ECO:0000313" key="3">
    <source>
        <dbReference type="EMBL" id="NYS26466.1"/>
    </source>
</evidence>
<comment type="caution">
    <text evidence="3">The sequence shown here is derived from an EMBL/GenBank/DDBJ whole genome shotgun (WGS) entry which is preliminary data.</text>
</comment>
<dbReference type="Gene3D" id="3.90.1530.30">
    <property type="match status" value="1"/>
</dbReference>
<feature type="region of interest" description="Disordered" evidence="1">
    <location>
        <begin position="1"/>
        <end position="74"/>
    </location>
</feature>
<dbReference type="GO" id="GO:0007059">
    <property type="term" value="P:chromosome segregation"/>
    <property type="evidence" value="ECO:0007669"/>
    <property type="project" value="TreeGrafter"/>
</dbReference>
<evidence type="ECO:0000313" key="4">
    <source>
        <dbReference type="Proteomes" id="UP000529417"/>
    </source>
</evidence>
<name>A0A7Z0L0W3_9RHOB</name>
<feature type="compositionally biased region" description="Basic and acidic residues" evidence="1">
    <location>
        <begin position="13"/>
        <end position="37"/>
    </location>
</feature>
<reference evidence="3 4" key="1">
    <citation type="journal article" date="2000" name="Arch. Microbiol.">
        <title>Rhodobaca bogoriensis gen. nov. and sp. nov., an alkaliphilic purple nonsulfur bacterium from African Rift Valley soda lakes.</title>
        <authorList>
            <person name="Milford A.D."/>
            <person name="Achenbach L.A."/>
            <person name="Jung D.O."/>
            <person name="Madigan M.T."/>
        </authorList>
    </citation>
    <scope>NUCLEOTIDE SEQUENCE [LARGE SCALE GENOMIC DNA]</scope>
    <source>
        <strain evidence="3 4">2376</strain>
    </source>
</reference>
<proteinExistence type="predicted"/>
<keyword evidence="4" id="KW-1185">Reference proteome</keyword>
<dbReference type="Pfam" id="PF02195">
    <property type="entry name" value="ParB_N"/>
    <property type="match status" value="1"/>
</dbReference>
<feature type="compositionally biased region" description="Low complexity" evidence="1">
    <location>
        <begin position="319"/>
        <end position="333"/>
    </location>
</feature>
<dbReference type="RefSeq" id="WP_179907262.1">
    <property type="nucleotide sequence ID" value="NZ_JACBXS010000047.1"/>
</dbReference>
<sequence length="403" mass="43698">MARRKRLTLPPTPEDRTAEARTPEDRTPEDRTPEDRSGPAPETKSMPGAQPGARSMPGAQPGARPTPGPLLSAPPIAQVAGEASATHALEELSQEWHRARIEGRLVQSLPLDAIDEGHLLRDRMAADPADMADLIASIRERGQQAPIEVVALEGGRFGLIAGWRRLRALRTLLAETGDPRFGTVLALLRRPASAAEAYRAMVEENEIRAGISYYERARIAARAARAGVHPDPRAAIAALFAAAPRARRSKIASFLVLHDALDDRLRFASAIPERLGLALARALERDPDLRPRLRERLRKSAPETAAAELALLERALGAGDAPATPTAPAAKPRSPADTHDDTPPDTPRGTSAESQKTLHREEIRPGIWLETEGGFSRARLTLSGTRVDGPLRDRLVAWLRDNS</sequence>
<gene>
    <name evidence="3" type="ORF">HUK65_15885</name>
</gene>
<evidence type="ECO:0000259" key="2">
    <source>
        <dbReference type="SMART" id="SM00470"/>
    </source>
</evidence>
<organism evidence="3 4">
    <name type="scientific">Rhabdonatronobacter sediminivivens</name>
    <dbReference type="NCBI Taxonomy" id="2743469"/>
    <lineage>
        <taxon>Bacteria</taxon>
        <taxon>Pseudomonadati</taxon>
        <taxon>Pseudomonadota</taxon>
        <taxon>Alphaproteobacteria</taxon>
        <taxon>Rhodobacterales</taxon>
        <taxon>Paracoccaceae</taxon>
        <taxon>Rhabdonatronobacter</taxon>
    </lineage>
</organism>
<dbReference type="PANTHER" id="PTHR33375">
    <property type="entry name" value="CHROMOSOME-PARTITIONING PROTEIN PARB-RELATED"/>
    <property type="match status" value="1"/>
</dbReference>
<dbReference type="SUPFAM" id="SSF110849">
    <property type="entry name" value="ParB/Sulfiredoxin"/>
    <property type="match status" value="1"/>
</dbReference>
<evidence type="ECO:0000256" key="1">
    <source>
        <dbReference type="SAM" id="MobiDB-lite"/>
    </source>
</evidence>
<dbReference type="AlphaFoldDB" id="A0A7Z0L0W3"/>
<feature type="domain" description="ParB-like N-terminal" evidence="2">
    <location>
        <begin position="107"/>
        <end position="206"/>
    </location>
</feature>